<name>A0A4V3FNU1_9BACT</name>
<evidence type="ECO:0008006" key="3">
    <source>
        <dbReference type="Google" id="ProtNLM"/>
    </source>
</evidence>
<organism evidence="1 2">
    <name type="scientific">Mycoplasmopsis mustelae</name>
    <dbReference type="NCBI Taxonomy" id="171289"/>
    <lineage>
        <taxon>Bacteria</taxon>
        <taxon>Bacillati</taxon>
        <taxon>Mycoplasmatota</taxon>
        <taxon>Mycoplasmoidales</taxon>
        <taxon>Metamycoplasmataceae</taxon>
        <taxon>Mycoplasmopsis</taxon>
    </lineage>
</organism>
<dbReference type="OrthoDB" id="5678128at2"/>
<keyword evidence="2" id="KW-1185">Reference proteome</keyword>
<dbReference type="RefSeq" id="WP_134111267.1">
    <property type="nucleotide sequence ID" value="NZ_SOCN01000005.1"/>
</dbReference>
<reference evidence="1 2" key="1">
    <citation type="submission" date="2019-03" db="EMBL/GenBank/DDBJ databases">
        <title>Genomic Encyclopedia of Archaeal and Bacterial Type Strains, Phase II (KMG-II): from individual species to whole genera.</title>
        <authorList>
            <person name="Goeker M."/>
        </authorList>
    </citation>
    <scope>NUCLEOTIDE SEQUENCE [LARGE SCALE GENOMIC DNA]</scope>
    <source>
        <strain evidence="1 2">ATCC 35214</strain>
    </source>
</reference>
<dbReference type="AlphaFoldDB" id="A0A4V3FNU1"/>
<dbReference type="Proteomes" id="UP000295757">
    <property type="component" value="Unassembled WGS sequence"/>
</dbReference>
<dbReference type="EMBL" id="SOCN01000005">
    <property type="protein sequence ID" value="TDV22858.1"/>
    <property type="molecule type" value="Genomic_DNA"/>
</dbReference>
<gene>
    <name evidence="1" type="ORF">BCF59_0707</name>
</gene>
<evidence type="ECO:0000313" key="1">
    <source>
        <dbReference type="EMBL" id="TDV22858.1"/>
    </source>
</evidence>
<sequence>MKKIKILLSKNWFDTLLNELQKNDENKTSENLKDIIIDTLVYNNLIQDKIDTYFDWKFEDLKYQGLVIQNNNYLVYFTQKLGNNFRTKSRNTFIKQNSLPILKQYETKTNIKEIFIALNPIDWMNLKDKRNFKVNISESIKSDIKQLVFMDFQITKSMMLILDNKFTEVLNAYKEKINLVEYIKEKNLLRQKNKINKSIIIEYQKNDGYIFVDVYAKLDGANRQDTLLTCKVLSKLTDDEKNKTLNFWLLNDDKISSKIMTEINNLGFIFQGKDRNDSIFVEDNLDLNINNKNNFLLRNQKLLKANIYKKYNEILNVDECFACDYNIADNLIISHIYRHIDIQNEFKKGNITYNEAFKLTTNGDNGFLFCPNHDKEFEKGLSIIFTKSFKSNIDKHKRRMFGIYE</sequence>
<accession>A0A4V3FNU1</accession>
<evidence type="ECO:0000313" key="2">
    <source>
        <dbReference type="Proteomes" id="UP000295757"/>
    </source>
</evidence>
<comment type="caution">
    <text evidence="1">The sequence shown here is derived from an EMBL/GenBank/DDBJ whole genome shotgun (WGS) entry which is preliminary data.</text>
</comment>
<proteinExistence type="predicted"/>
<protein>
    <recommendedName>
        <fullName evidence="3">HNH endonuclease</fullName>
    </recommendedName>
</protein>